<proteinExistence type="predicted"/>
<feature type="transmembrane region" description="Helical" evidence="2">
    <location>
        <begin position="35"/>
        <end position="54"/>
    </location>
</feature>
<sequence>MRHATPDDNTEKLHPVATDQPGLILHNPYRKLRQIAVVYALLPLLCAGVGGWIATQIAYTRAADHTDARIEALERDLSERRTTNQQANAERDRQIAELRRLVCILADHAQPRDGQIEQVRGTYGCTGGPYPVPSVSTAPPARPGPGLSRTTAGALPPAVRSSPARAPLPSPAGRPPSPSPAPSGGPLLCIDLPLLPPICL</sequence>
<dbReference type="RefSeq" id="WP_259864205.1">
    <property type="nucleotide sequence ID" value="NZ_BAAAST010000130.1"/>
</dbReference>
<feature type="compositionally biased region" description="Pro residues" evidence="1">
    <location>
        <begin position="166"/>
        <end position="183"/>
    </location>
</feature>
<evidence type="ECO:0000256" key="2">
    <source>
        <dbReference type="SAM" id="Phobius"/>
    </source>
</evidence>
<dbReference type="Proteomes" id="UP001059617">
    <property type="component" value="Chromosome"/>
</dbReference>
<dbReference type="EMBL" id="CP073720">
    <property type="protein sequence ID" value="UWP85863.1"/>
    <property type="molecule type" value="Genomic_DNA"/>
</dbReference>
<evidence type="ECO:0000256" key="1">
    <source>
        <dbReference type="SAM" id="MobiDB-lite"/>
    </source>
</evidence>
<evidence type="ECO:0000313" key="3">
    <source>
        <dbReference type="EMBL" id="UWP85863.1"/>
    </source>
</evidence>
<accession>A0ABY5W768</accession>
<feature type="region of interest" description="Disordered" evidence="1">
    <location>
        <begin position="134"/>
        <end position="184"/>
    </location>
</feature>
<keyword evidence="4" id="KW-1185">Reference proteome</keyword>
<evidence type="ECO:0000313" key="4">
    <source>
        <dbReference type="Proteomes" id="UP001059617"/>
    </source>
</evidence>
<name>A0ABY5W768_9ACTN</name>
<reference evidence="3" key="1">
    <citation type="submission" date="2021-04" db="EMBL/GenBank/DDBJ databases">
        <authorList>
            <person name="Hartkoorn R.C."/>
            <person name="Beaudoing E."/>
            <person name="Hot D."/>
        </authorList>
    </citation>
    <scope>NUCLEOTIDE SEQUENCE</scope>
    <source>
        <strain evidence="3">NRRL B-16292</strain>
    </source>
</reference>
<gene>
    <name evidence="3" type="ORF">Dfulv_17090</name>
</gene>
<keyword evidence="2" id="KW-1133">Transmembrane helix</keyword>
<keyword evidence="2" id="KW-0472">Membrane</keyword>
<feature type="compositionally biased region" description="Low complexity" evidence="1">
    <location>
        <begin position="154"/>
        <end position="165"/>
    </location>
</feature>
<keyword evidence="2" id="KW-0812">Transmembrane</keyword>
<protein>
    <submittedName>
        <fullName evidence="3">DUF1090 domain-containing protein</fullName>
    </submittedName>
</protein>
<organism evidence="3 4">
    <name type="scientific">Dactylosporangium fulvum</name>
    <dbReference type="NCBI Taxonomy" id="53359"/>
    <lineage>
        <taxon>Bacteria</taxon>
        <taxon>Bacillati</taxon>
        <taxon>Actinomycetota</taxon>
        <taxon>Actinomycetes</taxon>
        <taxon>Micromonosporales</taxon>
        <taxon>Micromonosporaceae</taxon>
        <taxon>Dactylosporangium</taxon>
    </lineage>
</organism>
<reference evidence="3" key="2">
    <citation type="submission" date="2022-09" db="EMBL/GenBank/DDBJ databases">
        <title>Biosynthetic gene clusters of Dactylosporangioum fulvum.</title>
        <authorList>
            <person name="Caradec T."/>
        </authorList>
    </citation>
    <scope>NUCLEOTIDE SEQUENCE</scope>
    <source>
        <strain evidence="3">NRRL B-16292</strain>
    </source>
</reference>